<feature type="chain" id="PRO_5001950684" description="Deca-heme c-type cytochrome" evidence="2">
    <location>
        <begin position="21"/>
        <end position="766"/>
    </location>
</feature>
<dbReference type="Gene3D" id="1.25.40.10">
    <property type="entry name" value="Tetratricopeptide repeat domain"/>
    <property type="match status" value="1"/>
</dbReference>
<dbReference type="InterPro" id="IPR051829">
    <property type="entry name" value="Multiheme_Cytochr_ET"/>
</dbReference>
<dbReference type="eggNOG" id="COG0457">
    <property type="taxonomic scope" value="Bacteria"/>
</dbReference>
<feature type="domain" description="Cytochrome c-552/4" evidence="4">
    <location>
        <begin position="177"/>
        <end position="222"/>
    </location>
</feature>
<dbReference type="Proteomes" id="UP000029994">
    <property type="component" value="Unassembled WGS sequence"/>
</dbReference>
<feature type="domain" description="Cytochrome c-552/4" evidence="4">
    <location>
        <begin position="53"/>
        <end position="80"/>
    </location>
</feature>
<feature type="domain" description="Doubled CXXCH motif" evidence="3">
    <location>
        <begin position="320"/>
        <end position="346"/>
    </location>
</feature>
<evidence type="ECO:0000313" key="6">
    <source>
        <dbReference type="Proteomes" id="UP000029994"/>
    </source>
</evidence>
<evidence type="ECO:0000256" key="2">
    <source>
        <dbReference type="SAM" id="SignalP"/>
    </source>
</evidence>
<dbReference type="PANTHER" id="PTHR35038:SF8">
    <property type="entry name" value="C-TYPE POLYHEME CYTOCHROME OMCC"/>
    <property type="match status" value="1"/>
</dbReference>
<feature type="signal peptide" evidence="2">
    <location>
        <begin position="1"/>
        <end position="20"/>
    </location>
</feature>
<reference evidence="5 6" key="1">
    <citation type="submission" date="2014-04" db="EMBL/GenBank/DDBJ databases">
        <title>Genome sequencing of Vibrio navarrensis strains.</title>
        <authorList>
            <person name="Gladney L.M."/>
            <person name="Katz L.S."/>
            <person name="Marino-Ramirez L."/>
            <person name="Jordan I.K."/>
        </authorList>
    </citation>
    <scope>NUCLEOTIDE SEQUENCE [LARGE SCALE GENOMIC DNA]</scope>
    <source>
        <strain evidence="5 6">ATCC 51183</strain>
    </source>
</reference>
<evidence type="ECO:0008006" key="7">
    <source>
        <dbReference type="Google" id="ProtNLM"/>
    </source>
</evidence>
<evidence type="ECO:0000256" key="1">
    <source>
        <dbReference type="ARBA" id="ARBA00022729"/>
    </source>
</evidence>
<comment type="caution">
    <text evidence="5">The sequence shown here is derived from an EMBL/GenBank/DDBJ whole genome shotgun (WGS) entry which is preliminary data.</text>
</comment>
<sequence length="766" mass="86067">MSLYRWALAVFFVLSIALCAAVFSFSARSPASHSPPNIGLTTDTSAEWVQETTCQQCHAEEYQQWHGSHHQRAMLVPDQESVRGAFTESEFRYENERYEFFQNEEQYFVRIESLSTAQSEVYPIAYTFGWEPLQQYLIETDKGRLQVLGVAWNTEKDQWFHLYEGFNVEDKHPLHWKQQSQNANTQCIECHTTGYQTDYSVKTERFESKWVALGVGCQACHGPASLHVDWAQADVADAPNKGFQRNVTVPGNAVAQLESCAQCHSRRTPLGQVQTNQGFHQNYLFSLLTSDLYEVDGKIKDEVFEYGSFLQSRMYQQGVVCSDCHNPHTAQLKLPGNATCTQCHNPVNALPREGIQRIARSTTNYNATTHHFHQQNSAGAECVNCHMPSKTYMGNDDRHDHSFSVPNPAQALQLGHSDACLTCHSGDPPASIVFAFNQRYPDYQPTDGGYAQTIHATRKGQPGAVDALLQQLGRNDLPPIRYAALLAEAEHYPAPQLYQVGVQSLQHQDPLVRRQALNFSASFLPSDQLQQVLAYLQGDGVRAVRVSAAEHAIEQAQQMGQTAPSNLTDELLTIQQELVGRPEAHYSLARLYQLQPNMLSATEQQQLVAFNLEHALRLAPNFTAALVASAEITEASSGALGIAELQAHVQQWPDNPDLHFALSLAQIRQGDLAAGINALTRAWQLAPENDYYAYVLAIGWHELGDVSKALDILRTQLNRSPRNRQIRLSLIEYLNVHDQAQAQERQLLLEQWQLVNPYDPLLQGYR</sequence>
<dbReference type="Pfam" id="PF13435">
    <property type="entry name" value="Cytochrome_C554"/>
    <property type="match status" value="2"/>
</dbReference>
<dbReference type="SUPFAM" id="SSF48371">
    <property type="entry name" value="ARM repeat"/>
    <property type="match status" value="1"/>
</dbReference>
<keyword evidence="1 2" id="KW-0732">Signal</keyword>
<organism evidence="5 6">
    <name type="scientific">Vibrio navarrensis</name>
    <dbReference type="NCBI Taxonomy" id="29495"/>
    <lineage>
        <taxon>Bacteria</taxon>
        <taxon>Pseudomonadati</taxon>
        <taxon>Pseudomonadota</taxon>
        <taxon>Gammaproteobacteria</taxon>
        <taxon>Vibrionales</taxon>
        <taxon>Vibrionaceae</taxon>
        <taxon>Vibrio</taxon>
    </lineage>
</organism>
<dbReference type="InterPro" id="IPR011990">
    <property type="entry name" value="TPR-like_helical_dom_sf"/>
</dbReference>
<dbReference type="InterPro" id="IPR016024">
    <property type="entry name" value="ARM-type_fold"/>
</dbReference>
<accession>A0A099LRJ3</accession>
<dbReference type="InterPro" id="IPR010177">
    <property type="entry name" value="Paired_CXXCH_1"/>
</dbReference>
<dbReference type="Pfam" id="PF09699">
    <property type="entry name" value="Paired_CXXCH_1"/>
    <property type="match status" value="1"/>
</dbReference>
<name>A0A099LRJ3_9VIBR</name>
<keyword evidence="6" id="KW-1185">Reference proteome</keyword>
<dbReference type="SUPFAM" id="SSF48695">
    <property type="entry name" value="Multiheme cytochromes"/>
    <property type="match status" value="1"/>
</dbReference>
<gene>
    <name evidence="5" type="ORF">EA26_01725</name>
</gene>
<dbReference type="AlphaFoldDB" id="A0A099LRJ3"/>
<dbReference type="SUPFAM" id="SSF48452">
    <property type="entry name" value="TPR-like"/>
    <property type="match status" value="1"/>
</dbReference>
<evidence type="ECO:0000259" key="4">
    <source>
        <dbReference type="Pfam" id="PF13435"/>
    </source>
</evidence>
<dbReference type="EMBL" id="JMCG01000001">
    <property type="protein sequence ID" value="KGK10096.1"/>
    <property type="molecule type" value="Genomic_DNA"/>
</dbReference>
<evidence type="ECO:0000259" key="3">
    <source>
        <dbReference type="Pfam" id="PF09699"/>
    </source>
</evidence>
<dbReference type="Gene3D" id="1.10.1130.10">
    <property type="entry name" value="Flavocytochrome C3, Chain A"/>
    <property type="match status" value="2"/>
</dbReference>
<dbReference type="InterPro" id="IPR036280">
    <property type="entry name" value="Multihaem_cyt_sf"/>
</dbReference>
<protein>
    <recommendedName>
        <fullName evidence="7">Deca-heme c-type cytochrome</fullName>
    </recommendedName>
</protein>
<dbReference type="InterPro" id="IPR023155">
    <property type="entry name" value="Cyt_c-552/4"/>
</dbReference>
<evidence type="ECO:0000313" key="5">
    <source>
        <dbReference type="EMBL" id="KGK10096.1"/>
    </source>
</evidence>
<dbReference type="PANTHER" id="PTHR35038">
    <property type="entry name" value="DISSIMILATORY SULFITE REDUCTASE SIRA"/>
    <property type="match status" value="1"/>
</dbReference>
<proteinExistence type="predicted"/>
<dbReference type="STRING" id="29495.EA26_01725"/>